<proteinExistence type="predicted"/>
<dbReference type="EMBL" id="LKAQ01000004">
    <property type="protein sequence ID" value="OIQ50714.1"/>
    <property type="molecule type" value="Genomic_DNA"/>
</dbReference>
<protein>
    <submittedName>
        <fullName evidence="1">Uncharacterized protein</fullName>
    </submittedName>
</protein>
<sequence length="203" mass="22493">MRILFFVVAVLAMIVLSVPARASLPYYNADLGYTIWLPESWNEAPPDSLNAHELAGCALPVRGTVAPDWRAGYVHPSPGRTCALLVEAKPGRTMRDADISNFNSFLVRSLARSIREDVRLPGEPVTVFKDATYFRDRKTLRIETEVAGSGGAVLSMAYIVYTRKGMLAFTAFVDPADRETRQAVDKAVLSVYLDDRLRLAAER</sequence>
<dbReference type="OrthoDB" id="5464874at2"/>
<name>A0A1J5MXN3_9BACT</name>
<dbReference type="Proteomes" id="UP000181901">
    <property type="component" value="Unassembled WGS sequence"/>
</dbReference>
<keyword evidence="2" id="KW-1185">Reference proteome</keyword>
<dbReference type="RefSeq" id="WP_071546125.1">
    <property type="nucleotide sequence ID" value="NZ_LKAQ01000004.1"/>
</dbReference>
<accession>A0A1J5MXN3</accession>
<dbReference type="AlphaFoldDB" id="A0A1J5MXN3"/>
<comment type="caution">
    <text evidence="1">The sequence shown here is derived from an EMBL/GenBank/DDBJ whole genome shotgun (WGS) entry which is preliminary data.</text>
</comment>
<evidence type="ECO:0000313" key="1">
    <source>
        <dbReference type="EMBL" id="OIQ50714.1"/>
    </source>
</evidence>
<reference evidence="1 2" key="1">
    <citation type="submission" date="2015-09" db="EMBL/GenBank/DDBJ databases">
        <title>Genome of Desulfovibrio dechloracetivorans BerOc1, a mercury methylating strain isolated from highly hydrocarbons and metals contaminated coastal sediments.</title>
        <authorList>
            <person name="Goni Urriza M."/>
            <person name="Gassie C."/>
            <person name="Bouchez O."/>
            <person name="Klopp C."/>
            <person name="Ranchou-Peyruse A."/>
            <person name="Remy G."/>
        </authorList>
    </citation>
    <scope>NUCLEOTIDE SEQUENCE [LARGE SCALE GENOMIC DNA]</scope>
    <source>
        <strain evidence="1 2">BerOc1</strain>
    </source>
</reference>
<gene>
    <name evidence="1" type="ORF">BerOc1_02655</name>
</gene>
<organism evidence="1 2">
    <name type="scientific">Pseudodesulfovibrio hydrargyri</name>
    <dbReference type="NCBI Taxonomy" id="2125990"/>
    <lineage>
        <taxon>Bacteria</taxon>
        <taxon>Pseudomonadati</taxon>
        <taxon>Thermodesulfobacteriota</taxon>
        <taxon>Desulfovibrionia</taxon>
        <taxon>Desulfovibrionales</taxon>
        <taxon>Desulfovibrionaceae</taxon>
    </lineage>
</organism>
<evidence type="ECO:0000313" key="2">
    <source>
        <dbReference type="Proteomes" id="UP000181901"/>
    </source>
</evidence>